<evidence type="ECO:0000313" key="4">
    <source>
        <dbReference type="Proteomes" id="UP000182858"/>
    </source>
</evidence>
<protein>
    <submittedName>
        <fullName evidence="2">Thioredoxin 1</fullName>
    </submittedName>
    <submittedName>
        <fullName evidence="3">Thioredoxin family protein</fullName>
    </submittedName>
</protein>
<dbReference type="AlphaFoldDB" id="A0A5C5QCZ3"/>
<evidence type="ECO:0000259" key="1">
    <source>
        <dbReference type="Pfam" id="PF00085"/>
    </source>
</evidence>
<dbReference type="CDD" id="cd02947">
    <property type="entry name" value="TRX_family"/>
    <property type="match status" value="1"/>
</dbReference>
<reference evidence="3 5" key="2">
    <citation type="submission" date="2019-06" db="EMBL/GenBank/DDBJ databases">
        <title>Pseudomonas bimorpha sp. nov. isolated from bovine raw milk and skim milk concentrate.</title>
        <authorList>
            <person name="Hofmann K."/>
            <person name="Huptas C."/>
            <person name="Doll E."/>
            <person name="Scherer S."/>
            <person name="Wenning M."/>
        </authorList>
    </citation>
    <scope>NUCLEOTIDE SEQUENCE [LARGE SCALE GENOMIC DNA]</scope>
    <source>
        <strain evidence="3 5">DSM 17835</strain>
    </source>
</reference>
<proteinExistence type="predicted"/>
<keyword evidence="4" id="KW-1185">Reference proteome</keyword>
<dbReference type="Pfam" id="PF00085">
    <property type="entry name" value="Thioredoxin"/>
    <property type="match status" value="1"/>
</dbReference>
<gene>
    <name evidence="3" type="ORF">FIV36_17530</name>
    <name evidence="2" type="ORF">SAMN05216591_1187</name>
</gene>
<dbReference type="SUPFAM" id="SSF52833">
    <property type="entry name" value="Thioredoxin-like"/>
    <property type="match status" value="1"/>
</dbReference>
<dbReference type="InterPro" id="IPR036249">
    <property type="entry name" value="Thioredoxin-like_sf"/>
</dbReference>
<dbReference type="InterPro" id="IPR013766">
    <property type="entry name" value="Thioredoxin_domain"/>
</dbReference>
<dbReference type="Proteomes" id="UP000182858">
    <property type="component" value="Chromosome I"/>
</dbReference>
<evidence type="ECO:0000313" key="5">
    <source>
        <dbReference type="Proteomes" id="UP000317951"/>
    </source>
</evidence>
<dbReference type="OrthoDB" id="7015968at2"/>
<dbReference type="RefSeq" id="WP_010564615.1">
    <property type="nucleotide sequence ID" value="NZ_CP091043.1"/>
</dbReference>
<feature type="domain" description="Thioredoxin" evidence="1">
    <location>
        <begin position="9"/>
        <end position="93"/>
    </location>
</feature>
<dbReference type="EMBL" id="VFET01000014">
    <property type="protein sequence ID" value="TWS03115.1"/>
    <property type="molecule type" value="Genomic_DNA"/>
</dbReference>
<accession>A0A5C5QCZ3</accession>
<dbReference type="Proteomes" id="UP000317951">
    <property type="component" value="Unassembled WGS sequence"/>
</dbReference>
<reference evidence="2 4" key="1">
    <citation type="submission" date="2016-10" db="EMBL/GenBank/DDBJ databases">
        <authorList>
            <person name="Varghese N."/>
            <person name="Submissions S."/>
        </authorList>
    </citation>
    <scope>NUCLEOTIDE SEQUENCE [LARGE SCALE GENOMIC DNA]</scope>
    <source>
        <strain evidence="2 4">DSM 17835</strain>
    </source>
</reference>
<organism evidence="3 5">
    <name type="scientific">Pseudomonas extremaustralis</name>
    <dbReference type="NCBI Taxonomy" id="359110"/>
    <lineage>
        <taxon>Bacteria</taxon>
        <taxon>Pseudomonadati</taxon>
        <taxon>Pseudomonadota</taxon>
        <taxon>Gammaproteobacteria</taxon>
        <taxon>Pseudomonadales</taxon>
        <taxon>Pseudomonadaceae</taxon>
        <taxon>Pseudomonas</taxon>
    </lineage>
</organism>
<evidence type="ECO:0000313" key="3">
    <source>
        <dbReference type="EMBL" id="TWS03115.1"/>
    </source>
</evidence>
<dbReference type="GeneID" id="78552697"/>
<dbReference type="EMBL" id="LT629689">
    <property type="protein sequence ID" value="SDE85971.1"/>
    <property type="molecule type" value="Genomic_DNA"/>
</dbReference>
<name>A0A5C5QCZ3_9PSED</name>
<dbReference type="Gene3D" id="3.40.30.10">
    <property type="entry name" value="Glutaredoxin"/>
    <property type="match status" value="1"/>
</dbReference>
<sequence length="110" mass="11972">MGYANATIANAEDYQRVLSTPRPVFLLFVSSHCAACSNAVPLFKRIAGEHPEAVSLVLDCAETPKHPEVTGTPTLLVYLNGLMAEKARGFGPEPEQAQFVEGLFKRYAPH</sequence>
<evidence type="ECO:0000313" key="2">
    <source>
        <dbReference type="EMBL" id="SDE85971.1"/>
    </source>
</evidence>